<comment type="caution">
    <text evidence="1">The sequence shown here is derived from an EMBL/GenBank/DDBJ whole genome shotgun (WGS) entry which is preliminary data.</text>
</comment>
<keyword evidence="2" id="KW-1185">Reference proteome</keyword>
<organism evidence="1 2">
    <name type="scientific">Mucuna pruriens</name>
    <name type="common">Velvet bean</name>
    <name type="synonym">Dolichos pruriens</name>
    <dbReference type="NCBI Taxonomy" id="157652"/>
    <lineage>
        <taxon>Eukaryota</taxon>
        <taxon>Viridiplantae</taxon>
        <taxon>Streptophyta</taxon>
        <taxon>Embryophyta</taxon>
        <taxon>Tracheophyta</taxon>
        <taxon>Spermatophyta</taxon>
        <taxon>Magnoliopsida</taxon>
        <taxon>eudicotyledons</taxon>
        <taxon>Gunneridae</taxon>
        <taxon>Pentapetalae</taxon>
        <taxon>rosids</taxon>
        <taxon>fabids</taxon>
        <taxon>Fabales</taxon>
        <taxon>Fabaceae</taxon>
        <taxon>Papilionoideae</taxon>
        <taxon>50 kb inversion clade</taxon>
        <taxon>NPAAA clade</taxon>
        <taxon>indigoferoid/millettioid clade</taxon>
        <taxon>Phaseoleae</taxon>
        <taxon>Mucuna</taxon>
    </lineage>
</organism>
<protein>
    <recommendedName>
        <fullName evidence="3">Reverse transcriptase zinc-binding domain-containing protein</fullName>
    </recommendedName>
</protein>
<accession>A0A371EHH3</accession>
<evidence type="ECO:0000313" key="1">
    <source>
        <dbReference type="EMBL" id="RDX65495.1"/>
    </source>
</evidence>
<dbReference type="AlphaFoldDB" id="A0A371EHH3"/>
<gene>
    <name evidence="1" type="ORF">CR513_55844</name>
</gene>
<sequence>MNFLNQFIQDPIGALEGIWCLWNEYTIIRDFNSTMTMEEREGESSSSFTRDMIQFNNFVQDCFQGFPLLSSGWRIRFQEGCGYHLAQLKLNHTFLWSNLKGNKNIRPFRFMVTWLRHNGFLIHISYHWQDTKGSSWGYFEEKFIFLHRLNKIASRITLHDGTYLKETQ</sequence>
<feature type="non-terminal residue" evidence="1">
    <location>
        <position position="1"/>
    </location>
</feature>
<dbReference type="Proteomes" id="UP000257109">
    <property type="component" value="Unassembled WGS sequence"/>
</dbReference>
<dbReference type="EMBL" id="QJKJ01013872">
    <property type="protein sequence ID" value="RDX65495.1"/>
    <property type="molecule type" value="Genomic_DNA"/>
</dbReference>
<proteinExistence type="predicted"/>
<evidence type="ECO:0008006" key="3">
    <source>
        <dbReference type="Google" id="ProtNLM"/>
    </source>
</evidence>
<name>A0A371EHH3_MUCPR</name>
<evidence type="ECO:0000313" key="2">
    <source>
        <dbReference type="Proteomes" id="UP000257109"/>
    </source>
</evidence>
<reference evidence="1" key="1">
    <citation type="submission" date="2018-05" db="EMBL/GenBank/DDBJ databases">
        <title>Draft genome of Mucuna pruriens seed.</title>
        <authorList>
            <person name="Nnadi N.E."/>
            <person name="Vos R."/>
            <person name="Hasami M.H."/>
            <person name="Devisetty U.K."/>
            <person name="Aguiy J.C."/>
        </authorList>
    </citation>
    <scope>NUCLEOTIDE SEQUENCE [LARGE SCALE GENOMIC DNA]</scope>
    <source>
        <strain evidence="1">JCA_2017</strain>
    </source>
</reference>